<organism evidence="2 3">
    <name type="scientific">Thlaspi arvense</name>
    <name type="common">Field penny-cress</name>
    <dbReference type="NCBI Taxonomy" id="13288"/>
    <lineage>
        <taxon>Eukaryota</taxon>
        <taxon>Viridiplantae</taxon>
        <taxon>Streptophyta</taxon>
        <taxon>Embryophyta</taxon>
        <taxon>Tracheophyta</taxon>
        <taxon>Spermatophyta</taxon>
        <taxon>Magnoliopsida</taxon>
        <taxon>eudicotyledons</taxon>
        <taxon>Gunneridae</taxon>
        <taxon>Pentapetalae</taxon>
        <taxon>rosids</taxon>
        <taxon>malvids</taxon>
        <taxon>Brassicales</taxon>
        <taxon>Brassicaceae</taxon>
        <taxon>Thlaspideae</taxon>
        <taxon>Thlaspi</taxon>
    </lineage>
</organism>
<dbReference type="AlphaFoldDB" id="A0AAU9RA22"/>
<accession>A0AAU9RA22</accession>
<evidence type="ECO:0000313" key="2">
    <source>
        <dbReference type="EMBL" id="CAH2036828.1"/>
    </source>
</evidence>
<sequence>MEFGIFCTASLSAEDPALIETTSVNDGNAPSTLHAFPAVPMVTQSNSYSVSESCKDISDHSDMILDIEEVVEDVSFTTMETRESPMDPETLQGEETSAPRSCVGRNLKPTQKIQDQWITIEGRGKRGRGGRGGRELFNS</sequence>
<evidence type="ECO:0000256" key="1">
    <source>
        <dbReference type="SAM" id="MobiDB-lite"/>
    </source>
</evidence>
<dbReference type="Proteomes" id="UP000836841">
    <property type="component" value="Chromosome 1"/>
</dbReference>
<name>A0AAU9RA22_THLAR</name>
<gene>
    <name evidence="2" type="ORF">TAV2_LOCUS1766</name>
</gene>
<dbReference type="EMBL" id="OU466857">
    <property type="protein sequence ID" value="CAH2036828.1"/>
    <property type="molecule type" value="Genomic_DNA"/>
</dbReference>
<proteinExistence type="predicted"/>
<reference evidence="2 3" key="1">
    <citation type="submission" date="2022-03" db="EMBL/GenBank/DDBJ databases">
        <authorList>
            <person name="Nunn A."/>
            <person name="Chopra R."/>
            <person name="Nunn A."/>
            <person name="Contreras Garrido A."/>
        </authorList>
    </citation>
    <scope>NUCLEOTIDE SEQUENCE [LARGE SCALE GENOMIC DNA]</scope>
</reference>
<keyword evidence="3" id="KW-1185">Reference proteome</keyword>
<feature type="region of interest" description="Disordered" evidence="1">
    <location>
        <begin position="79"/>
        <end position="108"/>
    </location>
</feature>
<protein>
    <submittedName>
        <fullName evidence="2">Uncharacterized protein</fullName>
    </submittedName>
</protein>
<evidence type="ECO:0000313" key="3">
    <source>
        <dbReference type="Proteomes" id="UP000836841"/>
    </source>
</evidence>